<evidence type="ECO:0000313" key="1">
    <source>
        <dbReference type="EMBL" id="MFC3908290.1"/>
    </source>
</evidence>
<evidence type="ECO:0000313" key="2">
    <source>
        <dbReference type="Proteomes" id="UP001595758"/>
    </source>
</evidence>
<accession>A0ABV8CDA7</accession>
<proteinExistence type="predicted"/>
<dbReference type="RefSeq" id="WP_382341428.1">
    <property type="nucleotide sequence ID" value="NZ_JBHSAB010000004.1"/>
</dbReference>
<comment type="caution">
    <text evidence="1">The sequence shown here is derived from an EMBL/GenBank/DDBJ whole genome shotgun (WGS) entry which is preliminary data.</text>
</comment>
<keyword evidence="2" id="KW-1185">Reference proteome</keyword>
<reference evidence="2" key="1">
    <citation type="journal article" date="2019" name="Int. J. Syst. Evol. Microbiol.">
        <title>The Global Catalogue of Microorganisms (GCM) 10K type strain sequencing project: providing services to taxonomists for standard genome sequencing and annotation.</title>
        <authorList>
            <consortium name="The Broad Institute Genomics Platform"/>
            <consortium name="The Broad Institute Genome Sequencing Center for Infectious Disease"/>
            <person name="Wu L."/>
            <person name="Ma J."/>
        </authorList>
    </citation>
    <scope>NUCLEOTIDE SEQUENCE [LARGE SCALE GENOMIC DNA]</scope>
    <source>
        <strain evidence="2">CCUG 59858</strain>
    </source>
</reference>
<name>A0ABV8CDA7_9GAMM</name>
<protein>
    <submittedName>
        <fullName evidence="1">Helix-turn-helix domain-containing protein</fullName>
    </submittedName>
</protein>
<gene>
    <name evidence="1" type="ORF">ACFORL_04275</name>
</gene>
<organism evidence="1 2">
    <name type="scientific">Legionella dresdenensis</name>
    <dbReference type="NCBI Taxonomy" id="450200"/>
    <lineage>
        <taxon>Bacteria</taxon>
        <taxon>Pseudomonadati</taxon>
        <taxon>Pseudomonadota</taxon>
        <taxon>Gammaproteobacteria</taxon>
        <taxon>Legionellales</taxon>
        <taxon>Legionellaceae</taxon>
        <taxon>Legionella</taxon>
    </lineage>
</organism>
<sequence length="175" mass="20203">MFKYYNSHLVKQYRSYTVEQICDLFKEKKLHPQTVRDWVKSDDLETITRKPILIYGATLKDFLEKRNASHKKQLEFNQFKCLKCQEIIIPQNNTISMYKNKNGSIKAAATCPACNNKIARFYKQNEQVKLVETFVINEAQLVTICNLSPTACKTHLNSTANNGSSEPSRIMQDTS</sequence>
<dbReference type="Proteomes" id="UP001595758">
    <property type="component" value="Unassembled WGS sequence"/>
</dbReference>
<dbReference type="EMBL" id="JBHSAB010000004">
    <property type="protein sequence ID" value="MFC3908290.1"/>
    <property type="molecule type" value="Genomic_DNA"/>
</dbReference>